<dbReference type="Proteomes" id="UP000606974">
    <property type="component" value="Unassembled WGS sequence"/>
</dbReference>
<dbReference type="Gene3D" id="1.10.472.10">
    <property type="entry name" value="Cyclin-like"/>
    <property type="match status" value="2"/>
</dbReference>
<dbReference type="GO" id="GO:0006357">
    <property type="term" value="P:regulation of transcription by RNA polymerase II"/>
    <property type="evidence" value="ECO:0007669"/>
    <property type="project" value="InterPro"/>
</dbReference>
<dbReference type="InterPro" id="IPR036915">
    <property type="entry name" value="Cyclin-like_sf"/>
</dbReference>
<protein>
    <submittedName>
        <fullName evidence="1">Uncharacterized protein</fullName>
    </submittedName>
</protein>
<dbReference type="PANTHER" id="PTHR10026">
    <property type="entry name" value="CYCLIN"/>
    <property type="match status" value="1"/>
</dbReference>
<sequence>MAPITEVEHLTNPLVTVEQLYSLQDDDRNHAENGQSVRYAQAVLTQAAGILLRLPQDVVATSLVLLQRFWVENLGQGHATADLKIASEASIYLSAKLSFTPVSPRSVCNVYAYLLSTSSSLPFIGCPPPSAATPPGPQSYYVSEGSYEREREKILLCESLILSSIGFDVHVALPHTLALTYVQALGVSSRKLVKRVLEHLNGGLLSPQLLYLTHQPNALAVAAIYLAAKEVGVKLVDGNWWEVFDVEREDLGFLVLAFGSFVGFAAAEKERWENEREKLRELLSGGG</sequence>
<dbReference type="EMBL" id="JAACFV010000001">
    <property type="protein sequence ID" value="KAF7514287.1"/>
    <property type="molecule type" value="Genomic_DNA"/>
</dbReference>
<reference evidence="1" key="1">
    <citation type="submission" date="2020-02" db="EMBL/GenBank/DDBJ databases">
        <authorList>
            <person name="Palmer J.M."/>
        </authorList>
    </citation>
    <scope>NUCLEOTIDE SEQUENCE</scope>
    <source>
        <strain evidence="1">EPUS1.4</strain>
        <tissue evidence="1">Thallus</tissue>
    </source>
</reference>
<dbReference type="AlphaFoldDB" id="A0A8H7E9K5"/>
<dbReference type="FunFam" id="1.10.472.10:FF:000086">
    <property type="entry name" value="Cyclin domain protein"/>
    <property type="match status" value="1"/>
</dbReference>
<name>A0A8H7E9K5_9EURO</name>
<dbReference type="OrthoDB" id="10264655at2759"/>
<dbReference type="GO" id="GO:0016538">
    <property type="term" value="F:cyclin-dependent protein serine/threonine kinase regulator activity"/>
    <property type="evidence" value="ECO:0007669"/>
    <property type="project" value="InterPro"/>
</dbReference>
<organism evidence="1 2">
    <name type="scientific">Endocarpon pusillum</name>
    <dbReference type="NCBI Taxonomy" id="364733"/>
    <lineage>
        <taxon>Eukaryota</taxon>
        <taxon>Fungi</taxon>
        <taxon>Dikarya</taxon>
        <taxon>Ascomycota</taxon>
        <taxon>Pezizomycotina</taxon>
        <taxon>Eurotiomycetes</taxon>
        <taxon>Chaetothyriomycetidae</taxon>
        <taxon>Verrucariales</taxon>
        <taxon>Verrucariaceae</taxon>
        <taxon>Endocarpon</taxon>
    </lineage>
</organism>
<evidence type="ECO:0000313" key="2">
    <source>
        <dbReference type="Proteomes" id="UP000606974"/>
    </source>
</evidence>
<keyword evidence="2" id="KW-1185">Reference proteome</keyword>
<dbReference type="InterPro" id="IPR043198">
    <property type="entry name" value="Cyclin/Ssn8"/>
</dbReference>
<evidence type="ECO:0000313" key="1">
    <source>
        <dbReference type="EMBL" id="KAF7514287.1"/>
    </source>
</evidence>
<dbReference type="SUPFAM" id="SSF47954">
    <property type="entry name" value="Cyclin-like"/>
    <property type="match status" value="2"/>
</dbReference>
<gene>
    <name evidence="1" type="ORF">GJ744_000057</name>
</gene>
<proteinExistence type="predicted"/>
<accession>A0A8H7E9K5</accession>
<comment type="caution">
    <text evidence="1">The sequence shown here is derived from an EMBL/GenBank/DDBJ whole genome shotgun (WGS) entry which is preliminary data.</text>
</comment>